<dbReference type="GO" id="GO:0005886">
    <property type="term" value="C:plasma membrane"/>
    <property type="evidence" value="ECO:0007669"/>
    <property type="project" value="UniProtKB-SubCell"/>
</dbReference>
<evidence type="ECO:0000259" key="14">
    <source>
        <dbReference type="Pfam" id="PF10502"/>
    </source>
</evidence>
<dbReference type="EMBL" id="JARTLI010000012">
    <property type="protein sequence ID" value="MED5051805.1"/>
    <property type="molecule type" value="Genomic_DNA"/>
</dbReference>
<evidence type="ECO:0000256" key="3">
    <source>
        <dbReference type="ARBA" id="ARBA00009370"/>
    </source>
</evidence>
<comment type="caution">
    <text evidence="15">The sequence shown here is derived from an EMBL/GenBank/DDBJ whole genome shotgun (WGS) entry which is preliminary data.</text>
</comment>
<dbReference type="Pfam" id="PF10502">
    <property type="entry name" value="Peptidase_S26"/>
    <property type="match status" value="1"/>
</dbReference>
<feature type="active site" evidence="11">
    <location>
        <position position="38"/>
    </location>
</feature>
<gene>
    <name evidence="15" type="primary">lepB</name>
    <name evidence="15" type="ORF">P9850_08040</name>
</gene>
<evidence type="ECO:0000256" key="13">
    <source>
        <dbReference type="RuleBase" id="RU362042"/>
    </source>
</evidence>
<evidence type="ECO:0000256" key="9">
    <source>
        <dbReference type="ARBA" id="ARBA00022989"/>
    </source>
</evidence>
<evidence type="ECO:0000256" key="5">
    <source>
        <dbReference type="ARBA" id="ARBA00022475"/>
    </source>
</evidence>
<dbReference type="Proteomes" id="UP001339962">
    <property type="component" value="Unassembled WGS sequence"/>
</dbReference>
<dbReference type="PANTHER" id="PTHR43390">
    <property type="entry name" value="SIGNAL PEPTIDASE I"/>
    <property type="match status" value="1"/>
</dbReference>
<dbReference type="PROSITE" id="PS00501">
    <property type="entry name" value="SPASE_I_1"/>
    <property type="match status" value="1"/>
</dbReference>
<keyword evidence="9 12" id="KW-1133">Transmembrane helix</keyword>
<dbReference type="PRINTS" id="PR00727">
    <property type="entry name" value="LEADERPTASE"/>
</dbReference>
<dbReference type="CDD" id="cd06530">
    <property type="entry name" value="S26_SPase_I"/>
    <property type="match status" value="1"/>
</dbReference>
<keyword evidence="8 12" id="KW-0378">Hydrolase</keyword>
<evidence type="ECO:0000256" key="4">
    <source>
        <dbReference type="ARBA" id="ARBA00013208"/>
    </source>
</evidence>
<evidence type="ECO:0000256" key="6">
    <source>
        <dbReference type="ARBA" id="ARBA00022670"/>
    </source>
</evidence>
<dbReference type="InterPro" id="IPR000223">
    <property type="entry name" value="Pept_S26A_signal_pept_1"/>
</dbReference>
<evidence type="ECO:0000256" key="7">
    <source>
        <dbReference type="ARBA" id="ARBA00022692"/>
    </source>
</evidence>
<comment type="similarity">
    <text evidence="3 13">Belongs to the peptidase S26 family.</text>
</comment>
<evidence type="ECO:0000256" key="10">
    <source>
        <dbReference type="ARBA" id="ARBA00023136"/>
    </source>
</evidence>
<proteinExistence type="inferred from homology"/>
<comment type="catalytic activity">
    <reaction evidence="1 12">
        <text>Cleavage of hydrophobic, N-terminal signal or leader sequences from secreted and periplasmic proteins.</text>
        <dbReference type="EC" id="3.4.21.89"/>
    </reaction>
</comment>
<dbReference type="PANTHER" id="PTHR43390:SF1">
    <property type="entry name" value="CHLOROPLAST PROCESSING PEPTIDASE"/>
    <property type="match status" value="1"/>
</dbReference>
<keyword evidence="5" id="KW-1003">Cell membrane</keyword>
<dbReference type="InterPro" id="IPR019758">
    <property type="entry name" value="Pept_S26A_signal_pept_1_CS"/>
</dbReference>
<dbReference type="PROSITE" id="PS00761">
    <property type="entry name" value="SPASE_I_3"/>
    <property type="match status" value="1"/>
</dbReference>
<dbReference type="AlphaFoldDB" id="A0ABD5IVJ5"/>
<evidence type="ECO:0000256" key="11">
    <source>
        <dbReference type="PIRSR" id="PIRSR600223-1"/>
    </source>
</evidence>
<comment type="subcellular location">
    <subcellularLocation>
        <location evidence="2">Cell membrane</location>
        <topology evidence="2">Single-pass type II membrane protein</topology>
    </subcellularLocation>
    <subcellularLocation>
        <location evidence="13">Membrane</location>
        <topology evidence="13">Single-pass type II membrane protein</topology>
    </subcellularLocation>
</comment>
<name>A0ABD5IVJ5_9BACL</name>
<keyword evidence="6 12" id="KW-0645">Protease</keyword>
<evidence type="ECO:0000313" key="15">
    <source>
        <dbReference type="EMBL" id="MED5051805.1"/>
    </source>
</evidence>
<keyword evidence="7 12" id="KW-0812">Transmembrane</keyword>
<feature type="domain" description="Peptidase S26" evidence="14">
    <location>
        <begin position="14"/>
        <end position="169"/>
    </location>
</feature>
<dbReference type="PROSITE" id="PS00760">
    <property type="entry name" value="SPASE_I_2"/>
    <property type="match status" value="1"/>
</dbReference>
<dbReference type="InterPro" id="IPR019757">
    <property type="entry name" value="Pept_S26A_signal_pept_1_Lys-AS"/>
</dbReference>
<protein>
    <recommendedName>
        <fullName evidence="4 12">Signal peptidase I</fullName>
        <ecNumber evidence="4 12">3.4.21.89</ecNumber>
    </recommendedName>
</protein>
<dbReference type="InterPro" id="IPR019533">
    <property type="entry name" value="Peptidase_S26"/>
</dbReference>
<dbReference type="FunFam" id="2.10.109.10:FF:000008">
    <property type="entry name" value="Signal peptidase I"/>
    <property type="match status" value="1"/>
</dbReference>
<dbReference type="InterPro" id="IPR019756">
    <property type="entry name" value="Pept_S26A_signal_pept_1_Ser-AS"/>
</dbReference>
<evidence type="ECO:0000256" key="8">
    <source>
        <dbReference type="ARBA" id="ARBA00022801"/>
    </source>
</evidence>
<dbReference type="NCBIfam" id="TIGR02227">
    <property type="entry name" value="sigpep_I_bact"/>
    <property type="match status" value="1"/>
</dbReference>
<dbReference type="InterPro" id="IPR036286">
    <property type="entry name" value="LexA/Signal_pep-like_sf"/>
</dbReference>
<keyword evidence="10 12" id="KW-0472">Membrane</keyword>
<feature type="transmembrane region" description="Helical" evidence="12">
    <location>
        <begin position="12"/>
        <end position="34"/>
    </location>
</feature>
<dbReference type="Gene3D" id="2.10.109.10">
    <property type="entry name" value="Umud Fragment, subunit A"/>
    <property type="match status" value="1"/>
</dbReference>
<reference evidence="15 16" key="1">
    <citation type="submission" date="2023-03" db="EMBL/GenBank/DDBJ databases">
        <title>Bacillus Genome Sequencing.</title>
        <authorList>
            <person name="Dunlap C."/>
        </authorList>
    </citation>
    <scope>NUCLEOTIDE SEQUENCE [LARGE SCALE GENOMIC DNA]</scope>
    <source>
        <strain evidence="15 16">NRS-38</strain>
    </source>
</reference>
<dbReference type="SUPFAM" id="SSF51306">
    <property type="entry name" value="LexA/Signal peptidase"/>
    <property type="match status" value="1"/>
</dbReference>
<dbReference type="EC" id="3.4.21.89" evidence="4 12"/>
<sequence>MSKWPIYRRRSVIWTVSLTLVFLARFLLFTNYVVEGESMMPTLQDGNFLIVKKFGSIQRFDIIVFHANTQKDYVKRVIGLPGDRIMYKNDVLYINGKPIEEPYLQRYKRKLVNGKLTGDFTLQEVTGRKTVPPGYVFVLGDNRLVSWDSRHFGYVKMNRIVGKVNARCWPFREISIQF</sequence>
<organism evidence="15 16">
    <name type="scientific">Anoxybacteroides rupiense</name>
    <dbReference type="NCBI Taxonomy" id="311460"/>
    <lineage>
        <taxon>Bacteria</taxon>
        <taxon>Bacillati</taxon>
        <taxon>Bacillota</taxon>
        <taxon>Bacilli</taxon>
        <taxon>Bacillales</taxon>
        <taxon>Anoxybacillaceae</taxon>
        <taxon>Anoxybacteroides</taxon>
    </lineage>
</organism>
<evidence type="ECO:0000256" key="12">
    <source>
        <dbReference type="RuleBase" id="RU003993"/>
    </source>
</evidence>
<feature type="active site" evidence="11">
    <location>
        <position position="75"/>
    </location>
</feature>
<evidence type="ECO:0000313" key="16">
    <source>
        <dbReference type="Proteomes" id="UP001339962"/>
    </source>
</evidence>
<dbReference type="GO" id="GO:0009003">
    <property type="term" value="F:signal peptidase activity"/>
    <property type="evidence" value="ECO:0007669"/>
    <property type="project" value="UniProtKB-EC"/>
</dbReference>
<evidence type="ECO:0000256" key="2">
    <source>
        <dbReference type="ARBA" id="ARBA00004401"/>
    </source>
</evidence>
<dbReference type="RefSeq" id="WP_328218056.1">
    <property type="nucleotide sequence ID" value="NZ_JARTLI010000012.1"/>
</dbReference>
<accession>A0ABD5IVJ5</accession>
<dbReference type="GO" id="GO:0006508">
    <property type="term" value="P:proteolysis"/>
    <property type="evidence" value="ECO:0007669"/>
    <property type="project" value="UniProtKB-KW"/>
</dbReference>
<evidence type="ECO:0000256" key="1">
    <source>
        <dbReference type="ARBA" id="ARBA00000677"/>
    </source>
</evidence>